<evidence type="ECO:0000256" key="2">
    <source>
        <dbReference type="ARBA" id="ARBA00023125"/>
    </source>
</evidence>
<feature type="region of interest" description="Disordered" evidence="4">
    <location>
        <begin position="72"/>
        <end position="94"/>
    </location>
</feature>
<comment type="caution">
    <text evidence="5">The sequence shown here is derived from an EMBL/GenBank/DDBJ whole genome shotgun (WGS) entry which is preliminary data.</text>
</comment>
<accession>A0A2M8P1K7</accession>
<dbReference type="PANTHER" id="PTHR33175:SF3">
    <property type="entry name" value="DNA-BINDING PROTEIN HU-BETA"/>
    <property type="match status" value="1"/>
</dbReference>
<organism evidence="5 6">
    <name type="scientific">Candidatus Thermofonsia Clade 1 bacterium</name>
    <dbReference type="NCBI Taxonomy" id="2364210"/>
    <lineage>
        <taxon>Bacteria</taxon>
        <taxon>Bacillati</taxon>
        <taxon>Chloroflexota</taxon>
        <taxon>Candidatus Thermofontia</taxon>
        <taxon>Candidatus Thermofonsia Clade 1</taxon>
    </lineage>
</organism>
<dbReference type="AlphaFoldDB" id="A0A2M8P1K7"/>
<protein>
    <submittedName>
        <fullName evidence="5">DNA-binding protein</fullName>
    </submittedName>
</protein>
<dbReference type="Gene3D" id="4.10.520.10">
    <property type="entry name" value="IHF-like DNA-binding proteins"/>
    <property type="match status" value="1"/>
</dbReference>
<dbReference type="GO" id="GO:0030261">
    <property type="term" value="P:chromosome condensation"/>
    <property type="evidence" value="ECO:0007669"/>
    <property type="project" value="UniProtKB-KW"/>
</dbReference>
<dbReference type="GO" id="GO:0030527">
    <property type="term" value="F:structural constituent of chromatin"/>
    <property type="evidence" value="ECO:0007669"/>
    <property type="project" value="InterPro"/>
</dbReference>
<comment type="similarity">
    <text evidence="3">Belongs to the bacterial histone-like protein family.</text>
</comment>
<dbReference type="InterPro" id="IPR000119">
    <property type="entry name" value="Hist_DNA-bd"/>
</dbReference>
<evidence type="ECO:0000256" key="4">
    <source>
        <dbReference type="SAM" id="MobiDB-lite"/>
    </source>
</evidence>
<name>A0A2M8P1K7_9CHLR</name>
<keyword evidence="2 5" id="KW-0238">DNA-binding</keyword>
<dbReference type="EMBL" id="PGTK01000003">
    <property type="protein sequence ID" value="PJF31429.1"/>
    <property type="molecule type" value="Genomic_DNA"/>
</dbReference>
<dbReference type="CDD" id="cd13831">
    <property type="entry name" value="HU"/>
    <property type="match status" value="1"/>
</dbReference>
<sequence length="94" mass="10152">MQKTELIKEVAKAAELKHDDAAKAVNALIEIITKALQNGEKVTITGFGTFEVRESAARTGTNPRTKEKITIAARKRPTFSPGSNLRDAVSGKKS</sequence>
<dbReference type="PRINTS" id="PR01727">
    <property type="entry name" value="DNABINDINGHU"/>
</dbReference>
<dbReference type="SUPFAM" id="SSF47729">
    <property type="entry name" value="IHF-like DNA-binding proteins"/>
    <property type="match status" value="1"/>
</dbReference>
<dbReference type="PANTHER" id="PTHR33175">
    <property type="entry name" value="DNA-BINDING PROTEIN HU"/>
    <property type="match status" value="1"/>
</dbReference>
<dbReference type="InterPro" id="IPR010992">
    <property type="entry name" value="IHF-like_DNA-bd_dom_sf"/>
</dbReference>
<proteinExistence type="inferred from homology"/>
<reference evidence="5 6" key="1">
    <citation type="submission" date="2017-11" db="EMBL/GenBank/DDBJ databases">
        <title>Evolution of Phototrophy in the Chloroflexi Phylum Driven by Horizontal Gene Transfer.</title>
        <authorList>
            <person name="Ward L.M."/>
            <person name="Hemp J."/>
            <person name="Shih P.M."/>
            <person name="Mcglynn S.E."/>
            <person name="Fischer W."/>
        </authorList>
    </citation>
    <scope>NUCLEOTIDE SEQUENCE [LARGE SCALE GENOMIC DNA]</scope>
    <source>
        <strain evidence="5">CP2_2F</strain>
    </source>
</reference>
<evidence type="ECO:0000256" key="1">
    <source>
        <dbReference type="ARBA" id="ARBA00023067"/>
    </source>
</evidence>
<keyword evidence="1" id="KW-0226">DNA condensation</keyword>
<dbReference type="Pfam" id="PF00216">
    <property type="entry name" value="Bac_DNA_binding"/>
    <property type="match status" value="1"/>
</dbReference>
<evidence type="ECO:0000313" key="6">
    <source>
        <dbReference type="Proteomes" id="UP000228921"/>
    </source>
</evidence>
<dbReference type="GO" id="GO:0003677">
    <property type="term" value="F:DNA binding"/>
    <property type="evidence" value="ECO:0007669"/>
    <property type="project" value="UniProtKB-KW"/>
</dbReference>
<evidence type="ECO:0000256" key="3">
    <source>
        <dbReference type="RuleBase" id="RU003939"/>
    </source>
</evidence>
<evidence type="ECO:0000313" key="5">
    <source>
        <dbReference type="EMBL" id="PJF31429.1"/>
    </source>
</evidence>
<dbReference type="GO" id="GO:0005829">
    <property type="term" value="C:cytosol"/>
    <property type="evidence" value="ECO:0007669"/>
    <property type="project" value="TreeGrafter"/>
</dbReference>
<dbReference type="Proteomes" id="UP000228921">
    <property type="component" value="Unassembled WGS sequence"/>
</dbReference>
<dbReference type="SMART" id="SM00411">
    <property type="entry name" value="BHL"/>
    <property type="match status" value="1"/>
</dbReference>
<gene>
    <name evidence="5" type="ORF">CUN51_03605</name>
</gene>